<proteinExistence type="predicted"/>
<feature type="transmembrane region" description="Helical" evidence="2">
    <location>
        <begin position="34"/>
        <end position="55"/>
    </location>
</feature>
<keyword evidence="2" id="KW-0812">Transmembrane</keyword>
<name>A0A0K8PVF4_STRAJ</name>
<sequence>MCVQRVLISAARCYGAEKPDGVSARPVGRPRMRALVAAATGLAVAFAAVLTLTALGTPSGGTSPKPLLTTVPAHP</sequence>
<evidence type="ECO:0000256" key="1">
    <source>
        <dbReference type="SAM" id="MobiDB-lite"/>
    </source>
</evidence>
<dbReference type="InterPro" id="IPR048001">
    <property type="entry name" value="SPW_0924-like"/>
</dbReference>
<evidence type="ECO:0000313" key="3">
    <source>
        <dbReference type="EMBL" id="GAP51434.1"/>
    </source>
</evidence>
<evidence type="ECO:0000256" key="2">
    <source>
        <dbReference type="SAM" id="Phobius"/>
    </source>
</evidence>
<keyword evidence="2" id="KW-0472">Membrane</keyword>
<gene>
    <name evidence="3" type="ORF">SAZU_6296</name>
</gene>
<dbReference type="Proteomes" id="UP000053859">
    <property type="component" value="Unassembled WGS sequence"/>
</dbReference>
<evidence type="ECO:0000313" key="4">
    <source>
        <dbReference type="Proteomes" id="UP000053859"/>
    </source>
</evidence>
<dbReference type="NCBIfam" id="NF033490">
    <property type="entry name" value="small_SPW0924"/>
    <property type="match status" value="1"/>
</dbReference>
<feature type="region of interest" description="Disordered" evidence="1">
    <location>
        <begin position="56"/>
        <end position="75"/>
    </location>
</feature>
<dbReference type="EMBL" id="DF968370">
    <property type="protein sequence ID" value="GAP51434.1"/>
    <property type="molecule type" value="Genomic_DNA"/>
</dbReference>
<reference evidence="3" key="1">
    <citation type="journal article" date="2015" name="Genome Announc.">
        <title>Draft Genome Sequence of Thiostrepton-Producing Streptomyces azureus ATCC 14921.</title>
        <authorList>
            <person name="Sakihara K."/>
            <person name="Maeda J."/>
            <person name="Tashiro K."/>
            <person name="Fujino Y."/>
            <person name="Kuhara S."/>
            <person name="Ohshima T."/>
            <person name="Ogata S."/>
            <person name="Doi K."/>
        </authorList>
    </citation>
    <scope>NUCLEOTIDE SEQUENCE [LARGE SCALE GENOMIC DNA]</scope>
    <source>
        <strain evidence="3">ATCC14921</strain>
    </source>
</reference>
<protein>
    <submittedName>
        <fullName evidence="3">Uncharacterized protein</fullName>
    </submittedName>
</protein>
<dbReference type="AlphaFoldDB" id="A0A0K8PVF4"/>
<keyword evidence="2" id="KW-1133">Transmembrane helix</keyword>
<dbReference type="PATRIC" id="fig|146537.3.peg.6616"/>
<accession>A0A0K8PVF4</accession>
<keyword evidence="4" id="KW-1185">Reference proteome</keyword>
<organism evidence="3 4">
    <name type="scientific">Streptomyces azureus</name>
    <dbReference type="NCBI Taxonomy" id="146537"/>
    <lineage>
        <taxon>Bacteria</taxon>
        <taxon>Bacillati</taxon>
        <taxon>Actinomycetota</taxon>
        <taxon>Actinomycetes</taxon>
        <taxon>Kitasatosporales</taxon>
        <taxon>Streptomycetaceae</taxon>
        <taxon>Streptomyces</taxon>
    </lineage>
</organism>